<dbReference type="PANTHER" id="PTHR47990">
    <property type="entry name" value="2-OXOGLUTARATE (2OG) AND FE(II)-DEPENDENT OXYGENASE SUPERFAMILY PROTEIN-RELATED"/>
    <property type="match status" value="1"/>
</dbReference>
<dbReference type="Proteomes" id="UP000661280">
    <property type="component" value="Chromosome 2"/>
</dbReference>
<dbReference type="GO" id="GO:0016491">
    <property type="term" value="F:oxidoreductase activity"/>
    <property type="evidence" value="ECO:0007669"/>
    <property type="project" value="UniProtKB-KW"/>
</dbReference>
<dbReference type="GO" id="GO:0046872">
    <property type="term" value="F:metal ion binding"/>
    <property type="evidence" value="ECO:0007669"/>
    <property type="project" value="UniProtKB-KW"/>
</dbReference>
<dbReference type="InterPro" id="IPR044861">
    <property type="entry name" value="IPNS-like_FE2OG_OXY"/>
</dbReference>
<dbReference type="Pfam" id="PF14226">
    <property type="entry name" value="DIOX_N"/>
    <property type="match status" value="1"/>
</dbReference>
<gene>
    <name evidence="4" type="ORF">AKAW2_20656A</name>
    <name evidence="5" type="ORF">RIB2604_02109520</name>
</gene>
<dbReference type="KEGG" id="aluc:AKAW2_20656A"/>
<keyword evidence="2" id="KW-0479">Metal-binding</keyword>
<proteinExistence type="inferred from homology"/>
<reference evidence="6" key="2">
    <citation type="submission" date="2016-02" db="EMBL/GenBank/DDBJ databases">
        <title>Genome sequencing of Aspergillus luchuensis NBRC 4314.</title>
        <authorList>
            <person name="Yamada O."/>
        </authorList>
    </citation>
    <scope>NUCLEOTIDE SEQUENCE [LARGE SCALE GENOMIC DNA]</scope>
    <source>
        <strain evidence="6">RIB 2604</strain>
    </source>
</reference>
<accession>A0A146FMJ4</accession>
<keyword evidence="2" id="KW-0408">Iron</keyword>
<dbReference type="Pfam" id="PF03171">
    <property type="entry name" value="2OG-FeII_Oxy"/>
    <property type="match status" value="1"/>
</dbReference>
<dbReference type="RefSeq" id="XP_041539482.1">
    <property type="nucleotide sequence ID" value="XM_041685393.1"/>
</dbReference>
<comment type="similarity">
    <text evidence="1 2">Belongs to the iron/ascorbate-dependent oxidoreductase family.</text>
</comment>
<evidence type="ECO:0000313" key="7">
    <source>
        <dbReference type="Proteomes" id="UP000661280"/>
    </source>
</evidence>
<keyword evidence="2" id="KW-0560">Oxidoreductase</keyword>
<sequence length="356" mass="39449">MPTQEFFNRVPPFPSNIPVAEIPSISFKDLANASTTESKKLFQACRELGIFSLDLRNSGTGEQLLKDAETLMNLTTTTLSLDRQILDKFAYNPPHNIAGYKRSGKLRTADGKLDSMETYSISQDDMVGNVPPRENPEPIEHHRTECRAFFEHARTTLEVIYAHLEENLGLPPDTLAERSALNKQSDTFARLLVNWPQTKNTTNSESKEPQVTLGGHADMGALTMLFNVSGGLQILPKGKENVNENWEYVRPRPGCALINVGDSLMKWTGGVLHSAFHRVVTAPGEQGSVARQSVALLTRPDRSVTMQRIKGSALIPPLKEGEVDDDRSASDWIIWKITKGELRVQTAEEKQVAATA</sequence>
<dbReference type="OrthoDB" id="288590at2759"/>
<dbReference type="InterPro" id="IPR026992">
    <property type="entry name" value="DIOX_N"/>
</dbReference>
<dbReference type="EMBL" id="BCWF01000021">
    <property type="protein sequence ID" value="GAT27264.1"/>
    <property type="molecule type" value="Genomic_DNA"/>
</dbReference>
<feature type="domain" description="Fe2OG dioxygenase" evidence="3">
    <location>
        <begin position="187"/>
        <end position="300"/>
    </location>
</feature>
<dbReference type="EMBL" id="AP024426">
    <property type="protein sequence ID" value="BCR95716.1"/>
    <property type="molecule type" value="Genomic_DNA"/>
</dbReference>
<dbReference type="PROSITE" id="PS51471">
    <property type="entry name" value="FE2OG_OXY"/>
    <property type="match status" value="1"/>
</dbReference>
<dbReference type="InterPro" id="IPR050231">
    <property type="entry name" value="Iron_ascorbate_oxido_reductase"/>
</dbReference>
<dbReference type="Gene3D" id="2.60.120.330">
    <property type="entry name" value="B-lactam Antibiotic, Isopenicillin N Synthase, Chain"/>
    <property type="match status" value="1"/>
</dbReference>
<dbReference type="GO" id="GO:0044283">
    <property type="term" value="P:small molecule biosynthetic process"/>
    <property type="evidence" value="ECO:0007669"/>
    <property type="project" value="UniProtKB-ARBA"/>
</dbReference>
<reference evidence="5 6" key="1">
    <citation type="journal article" date="2016" name="DNA Res.">
        <title>Genome sequence of Aspergillus luchuensis NBRC 4314.</title>
        <authorList>
            <person name="Yamada O."/>
            <person name="Machida M."/>
            <person name="Hosoyama A."/>
            <person name="Goto M."/>
            <person name="Takahashi T."/>
            <person name="Futagami T."/>
            <person name="Yamagata Y."/>
            <person name="Takeuchi M."/>
            <person name="Kobayashi T."/>
            <person name="Koike H."/>
            <person name="Abe K."/>
            <person name="Asai K."/>
            <person name="Arita M."/>
            <person name="Fujita N."/>
            <person name="Fukuda K."/>
            <person name="Higa K."/>
            <person name="Horikawa H."/>
            <person name="Ishikawa T."/>
            <person name="Jinno K."/>
            <person name="Kato Y."/>
            <person name="Kirimura K."/>
            <person name="Mizutani O."/>
            <person name="Nakasone K."/>
            <person name="Sano M."/>
            <person name="Shiraishi Y."/>
            <person name="Tsukahara M."/>
            <person name="Gomi K."/>
        </authorList>
    </citation>
    <scope>NUCLEOTIDE SEQUENCE [LARGE SCALE GENOMIC DNA]</scope>
    <source>
        <strain evidence="5 6">RIB 2604</strain>
    </source>
</reference>
<evidence type="ECO:0000313" key="5">
    <source>
        <dbReference type="EMBL" id="GAT27264.1"/>
    </source>
</evidence>
<reference evidence="4" key="3">
    <citation type="submission" date="2021-01" db="EMBL/GenBank/DDBJ databases">
        <authorList>
            <consortium name="Aspergillus luchuensis mut. kawachii IFO 4304 genome sequencing consortium"/>
            <person name="Kazuki M."/>
            <person name="Futagami T."/>
        </authorList>
    </citation>
    <scope>NUCLEOTIDE SEQUENCE</scope>
    <source>
        <strain evidence="4">IFO 4308</strain>
    </source>
</reference>
<dbReference type="InterPro" id="IPR005123">
    <property type="entry name" value="Oxoglu/Fe-dep_dioxygenase_dom"/>
</dbReference>
<dbReference type="VEuPathDB" id="FungiDB:ASPFODRAFT_177457"/>
<dbReference type="AlphaFoldDB" id="A0A146FMJ4"/>
<organism evidence="5 6">
    <name type="scientific">Aspergillus kawachii</name>
    <name type="common">White koji mold</name>
    <name type="synonym">Aspergillus awamori var. kawachi</name>
    <dbReference type="NCBI Taxonomy" id="1069201"/>
    <lineage>
        <taxon>Eukaryota</taxon>
        <taxon>Fungi</taxon>
        <taxon>Dikarya</taxon>
        <taxon>Ascomycota</taxon>
        <taxon>Pezizomycotina</taxon>
        <taxon>Eurotiomycetes</taxon>
        <taxon>Eurotiomycetidae</taxon>
        <taxon>Eurotiales</taxon>
        <taxon>Aspergillaceae</taxon>
        <taxon>Aspergillus</taxon>
        <taxon>Aspergillus subgen. Circumdati</taxon>
    </lineage>
</organism>
<evidence type="ECO:0000256" key="1">
    <source>
        <dbReference type="ARBA" id="ARBA00008056"/>
    </source>
</evidence>
<protein>
    <submittedName>
        <fullName evidence="5">Oxidoreductase, 2OG-Fe(II) oxygenase family</fullName>
    </submittedName>
</protein>
<evidence type="ECO:0000256" key="2">
    <source>
        <dbReference type="RuleBase" id="RU003682"/>
    </source>
</evidence>
<keyword evidence="7" id="KW-1185">Reference proteome</keyword>
<evidence type="ECO:0000313" key="4">
    <source>
        <dbReference type="EMBL" id="BCR95716.1"/>
    </source>
</evidence>
<evidence type="ECO:0000313" key="6">
    <source>
        <dbReference type="Proteomes" id="UP000075230"/>
    </source>
</evidence>
<dbReference type="Proteomes" id="UP000075230">
    <property type="component" value="Unassembled WGS sequence"/>
</dbReference>
<dbReference type="InterPro" id="IPR027443">
    <property type="entry name" value="IPNS-like_sf"/>
</dbReference>
<reference evidence="4" key="4">
    <citation type="submission" date="2021-02" db="EMBL/GenBank/DDBJ databases">
        <title>Aspergillus luchuensis mut. kawachii IFO 4304 genome sequence.</title>
        <authorList>
            <person name="Mori K."/>
            <person name="Kadooka C."/>
            <person name="Goto M."/>
            <person name="Futagami T."/>
        </authorList>
    </citation>
    <scope>NUCLEOTIDE SEQUENCE</scope>
    <source>
        <strain evidence="4">IFO 4308</strain>
    </source>
</reference>
<name>A0A146FMJ4_ASPKA</name>
<dbReference type="GeneID" id="64957041"/>
<evidence type="ECO:0000259" key="3">
    <source>
        <dbReference type="PROSITE" id="PS51471"/>
    </source>
</evidence>
<dbReference type="SUPFAM" id="SSF51197">
    <property type="entry name" value="Clavaminate synthase-like"/>
    <property type="match status" value="1"/>
</dbReference>